<evidence type="ECO:0000313" key="2">
    <source>
        <dbReference type="Proteomes" id="UP000308530"/>
    </source>
</evidence>
<sequence>MKQDGMISHGAGSISHFPLARMADLVRRSACALDRLNGPPANAFWRSLCADLKTELFHQGLSYDEARAEILDFQEAVHRELVQMHAGAGQALNAAAR</sequence>
<keyword evidence="2" id="KW-1185">Reference proteome</keyword>
<accession>A0ABX6QQK7</accession>
<dbReference type="RefSeq" id="WP_138286092.1">
    <property type="nucleotide sequence ID" value="NZ_CP058350.1"/>
</dbReference>
<evidence type="ECO:0000313" key="1">
    <source>
        <dbReference type="EMBL" id="QLF70537.1"/>
    </source>
</evidence>
<dbReference type="Proteomes" id="UP000308530">
    <property type="component" value="Chromosome"/>
</dbReference>
<reference evidence="1 2" key="1">
    <citation type="submission" date="2020-06" db="EMBL/GenBank/DDBJ databases">
        <title>Genome sequence of Rhizobium sp strain ADMK78.</title>
        <authorList>
            <person name="Rahi P."/>
        </authorList>
    </citation>
    <scope>NUCLEOTIDE SEQUENCE [LARGE SCALE GENOMIC DNA]</scope>
    <source>
        <strain evidence="1 2">ADMK78</strain>
    </source>
</reference>
<protein>
    <submittedName>
        <fullName evidence="1">Uncharacterized protein</fullName>
    </submittedName>
</protein>
<proteinExistence type="predicted"/>
<gene>
    <name evidence="1" type="ORF">FE840_013890</name>
</gene>
<dbReference type="InterPro" id="IPR045720">
    <property type="entry name" value="DUF6074"/>
</dbReference>
<name>A0ABX6QQK7_9HYPH</name>
<dbReference type="Pfam" id="PF19551">
    <property type="entry name" value="DUF6074"/>
    <property type="match status" value="1"/>
</dbReference>
<organism evidence="1 2">
    <name type="scientific">Peteryoungia desertarenae</name>
    <dbReference type="NCBI Taxonomy" id="1813451"/>
    <lineage>
        <taxon>Bacteria</taxon>
        <taxon>Pseudomonadati</taxon>
        <taxon>Pseudomonadota</taxon>
        <taxon>Alphaproteobacteria</taxon>
        <taxon>Hyphomicrobiales</taxon>
        <taxon>Rhizobiaceae</taxon>
        <taxon>Peteryoungia</taxon>
    </lineage>
</organism>
<dbReference type="EMBL" id="CP058350">
    <property type="protein sequence ID" value="QLF70537.1"/>
    <property type="molecule type" value="Genomic_DNA"/>
</dbReference>